<feature type="signal peptide" evidence="1">
    <location>
        <begin position="1"/>
        <end position="29"/>
    </location>
</feature>
<evidence type="ECO:0000313" key="3">
    <source>
        <dbReference type="EMBL" id="GAA1111761.1"/>
    </source>
</evidence>
<dbReference type="Pfam" id="PF16640">
    <property type="entry name" value="Big_3_5"/>
    <property type="match status" value="1"/>
</dbReference>
<proteinExistence type="predicted"/>
<gene>
    <name evidence="3" type="ORF">GCM10009668_36500</name>
</gene>
<dbReference type="Gene3D" id="2.130.10.30">
    <property type="entry name" value="Regulator of chromosome condensation 1/beta-lactamase-inhibitor protein II"/>
    <property type="match status" value="1"/>
</dbReference>
<dbReference type="RefSeq" id="WP_343996310.1">
    <property type="nucleotide sequence ID" value="NZ_BAAALG010000013.1"/>
</dbReference>
<dbReference type="Proteomes" id="UP001501581">
    <property type="component" value="Unassembled WGS sequence"/>
</dbReference>
<evidence type="ECO:0000313" key="4">
    <source>
        <dbReference type="Proteomes" id="UP001501581"/>
    </source>
</evidence>
<accession>A0ABN1U0X0</accession>
<dbReference type="InterPro" id="IPR032109">
    <property type="entry name" value="Big_3_5"/>
</dbReference>
<reference evidence="3 4" key="1">
    <citation type="journal article" date="2019" name="Int. J. Syst. Evol. Microbiol.">
        <title>The Global Catalogue of Microorganisms (GCM) 10K type strain sequencing project: providing services to taxonomists for standard genome sequencing and annotation.</title>
        <authorList>
            <consortium name="The Broad Institute Genomics Platform"/>
            <consortium name="The Broad Institute Genome Sequencing Center for Infectious Disease"/>
            <person name="Wu L."/>
            <person name="Ma J."/>
        </authorList>
    </citation>
    <scope>NUCLEOTIDE SEQUENCE [LARGE SCALE GENOMIC DNA]</scope>
    <source>
        <strain evidence="3 4">JCM 13008</strain>
    </source>
</reference>
<dbReference type="PANTHER" id="PTHR45982">
    <property type="entry name" value="REGULATOR OF CHROMOSOME CONDENSATION"/>
    <property type="match status" value="1"/>
</dbReference>
<organism evidence="3 4">
    <name type="scientific">Nocardioides dubius</name>
    <dbReference type="NCBI Taxonomy" id="317019"/>
    <lineage>
        <taxon>Bacteria</taxon>
        <taxon>Bacillati</taxon>
        <taxon>Actinomycetota</taxon>
        <taxon>Actinomycetes</taxon>
        <taxon>Propionibacteriales</taxon>
        <taxon>Nocardioidaceae</taxon>
        <taxon>Nocardioides</taxon>
    </lineage>
</organism>
<dbReference type="Pfam" id="PF13540">
    <property type="entry name" value="RCC1_2"/>
    <property type="match status" value="1"/>
</dbReference>
<feature type="chain" id="PRO_5045154170" description="Bacterial Ig-like domain-containing protein" evidence="1">
    <location>
        <begin position="30"/>
        <end position="512"/>
    </location>
</feature>
<protein>
    <recommendedName>
        <fullName evidence="2">Bacterial Ig-like domain-containing protein</fullName>
    </recommendedName>
</protein>
<dbReference type="Gene3D" id="2.60.40.2700">
    <property type="match status" value="1"/>
</dbReference>
<feature type="domain" description="Bacterial Ig-like" evidence="2">
    <location>
        <begin position="432"/>
        <end position="507"/>
    </location>
</feature>
<comment type="caution">
    <text evidence="3">The sequence shown here is derived from an EMBL/GenBank/DDBJ whole genome shotgun (WGS) entry which is preliminary data.</text>
</comment>
<keyword evidence="1" id="KW-0732">Signal</keyword>
<sequence>MSASVPLRASAVASIALVAGLFAPPPATATLDATHAGAILAWGRVGTAPLPLPEELATTPVSQAIAAGEATMALTTAGKVIAANVTPQQEVPAELADETVKQIAFDGTAAAALTADGELVFWGDLGDHTTIGGVDLSDLTSFDLGTGFGVGLTSNGTVVAWGNNADGRTDVPGGLTNVVKVDAGSEHAYALRADGTVVGWGRNQQGQVTLPADVTVPGAVQDIVARAAGGLALMTDGTLRSWGQGTTGATPAAKYNAVPAAYTGSTFTQIASTTASGANLAVDSTGAVRVWGSGSSLPADVPAGLDGNGLSQISLSSQLALAIQRKVMTVTASTLAGTAKQGSTLTGTPATFSGTPEISHQWLADGTPIAGATGTSLALTSAQVGKRITFRTIATDSGTPLTSDSPPSAAVAPLVPPKVSTRTTISKVRVKRTTAAFTVKVTRSGGTPTGKVTVQIKRGAKKVYRKTVSLRSGAAKVTVKRLKKGRHTVTASYLGDSRGKSSSAKAQRFRIR</sequence>
<evidence type="ECO:0000256" key="1">
    <source>
        <dbReference type="SAM" id="SignalP"/>
    </source>
</evidence>
<dbReference type="Gene3D" id="2.60.40.10">
    <property type="entry name" value="Immunoglobulins"/>
    <property type="match status" value="1"/>
</dbReference>
<dbReference type="InterPro" id="IPR000408">
    <property type="entry name" value="Reg_chr_condens"/>
</dbReference>
<keyword evidence="4" id="KW-1185">Reference proteome</keyword>
<dbReference type="InterPro" id="IPR051553">
    <property type="entry name" value="Ran_GTPase-activating"/>
</dbReference>
<dbReference type="PROSITE" id="PS50012">
    <property type="entry name" value="RCC1_3"/>
    <property type="match status" value="1"/>
</dbReference>
<name>A0ABN1U0X0_9ACTN</name>
<dbReference type="InterPro" id="IPR013783">
    <property type="entry name" value="Ig-like_fold"/>
</dbReference>
<dbReference type="PANTHER" id="PTHR45982:SF1">
    <property type="entry name" value="REGULATOR OF CHROMOSOME CONDENSATION"/>
    <property type="match status" value="1"/>
</dbReference>
<dbReference type="SUPFAM" id="SSF50985">
    <property type="entry name" value="RCC1/BLIP-II"/>
    <property type="match status" value="1"/>
</dbReference>
<dbReference type="EMBL" id="BAAALG010000013">
    <property type="protein sequence ID" value="GAA1111761.1"/>
    <property type="molecule type" value="Genomic_DNA"/>
</dbReference>
<dbReference type="InterPro" id="IPR009091">
    <property type="entry name" value="RCC1/BLIP-II"/>
</dbReference>
<evidence type="ECO:0000259" key="2">
    <source>
        <dbReference type="Pfam" id="PF16640"/>
    </source>
</evidence>